<dbReference type="EMBL" id="VSRR010138636">
    <property type="protein sequence ID" value="MPD03926.1"/>
    <property type="molecule type" value="Genomic_DNA"/>
</dbReference>
<dbReference type="AlphaFoldDB" id="A0A5B7KAT4"/>
<evidence type="ECO:0000313" key="3">
    <source>
        <dbReference type="Proteomes" id="UP000324222"/>
    </source>
</evidence>
<protein>
    <submittedName>
        <fullName evidence="2">Uncharacterized protein</fullName>
    </submittedName>
</protein>
<comment type="caution">
    <text evidence="2">The sequence shown here is derived from an EMBL/GenBank/DDBJ whole genome shotgun (WGS) entry which is preliminary data.</text>
</comment>
<accession>A0A5B7KAT4</accession>
<dbReference type="Proteomes" id="UP000324222">
    <property type="component" value="Unassembled WGS sequence"/>
</dbReference>
<reference evidence="2 3" key="1">
    <citation type="submission" date="2019-05" db="EMBL/GenBank/DDBJ databases">
        <title>Another draft genome of Portunus trituberculatus and its Hox gene families provides insights of decapod evolution.</title>
        <authorList>
            <person name="Jeong J.-H."/>
            <person name="Song I."/>
            <person name="Kim S."/>
            <person name="Choi T."/>
            <person name="Kim D."/>
            <person name="Ryu S."/>
            <person name="Kim W."/>
        </authorList>
    </citation>
    <scope>NUCLEOTIDE SEQUENCE [LARGE SCALE GENOMIC DNA]</scope>
    <source>
        <tissue evidence="2">Muscle</tissue>
    </source>
</reference>
<feature type="compositionally biased region" description="Basic and acidic residues" evidence="1">
    <location>
        <begin position="27"/>
        <end position="45"/>
    </location>
</feature>
<evidence type="ECO:0000256" key="1">
    <source>
        <dbReference type="SAM" id="MobiDB-lite"/>
    </source>
</evidence>
<feature type="compositionally biased region" description="Polar residues" evidence="1">
    <location>
        <begin position="1"/>
        <end position="14"/>
    </location>
</feature>
<evidence type="ECO:0000313" key="2">
    <source>
        <dbReference type="EMBL" id="MPD03926.1"/>
    </source>
</evidence>
<proteinExistence type="predicted"/>
<sequence>MSARDSSFGTPRRTSSSSSSSSSKKRPQNEDDNRDEDSSNKKDRQAISGGQQMSGCASPPSVKGPSNVNSATADRPGLATTKQLDRLGAVISGLITRLENPSTSVPQGAY</sequence>
<feature type="region of interest" description="Disordered" evidence="1">
    <location>
        <begin position="1"/>
        <end position="83"/>
    </location>
</feature>
<name>A0A5B7KAT4_PORTR</name>
<organism evidence="2 3">
    <name type="scientific">Portunus trituberculatus</name>
    <name type="common">Swimming crab</name>
    <name type="synonym">Neptunus trituberculatus</name>
    <dbReference type="NCBI Taxonomy" id="210409"/>
    <lineage>
        <taxon>Eukaryota</taxon>
        <taxon>Metazoa</taxon>
        <taxon>Ecdysozoa</taxon>
        <taxon>Arthropoda</taxon>
        <taxon>Crustacea</taxon>
        <taxon>Multicrustacea</taxon>
        <taxon>Malacostraca</taxon>
        <taxon>Eumalacostraca</taxon>
        <taxon>Eucarida</taxon>
        <taxon>Decapoda</taxon>
        <taxon>Pleocyemata</taxon>
        <taxon>Brachyura</taxon>
        <taxon>Eubrachyura</taxon>
        <taxon>Portunoidea</taxon>
        <taxon>Portunidae</taxon>
        <taxon>Portuninae</taxon>
        <taxon>Portunus</taxon>
    </lineage>
</organism>
<keyword evidence="3" id="KW-1185">Reference proteome</keyword>
<gene>
    <name evidence="2" type="ORF">E2C01_099585</name>
</gene>